<feature type="region of interest" description="Disordered" evidence="6">
    <location>
        <begin position="568"/>
        <end position="605"/>
    </location>
</feature>
<sequence>MTSVTNQNETPTAPIFDNNSVQREDEEIAHFHKLTQQVTTSDLGDQSEASTIQDRTTISDATKAVVQTTISDVPKPLVPNNRFERESEENLDKDQGLFGSMIFEKETSSITENFYQITNKESQFSAGNGAVEAIIDSSPIITATSDELGYPEIGLGSTANAEELFGATQESVTKQNKLLTEFIPGSTQPSLIEPTKLIGVNSEIESPQRHQDIVTVTTTPAIGGAKSEYRDTSTLGAIRTDQSHVGLKANGKFAQDSVSEGAKTEYKDISTPEPREGLKVNERLGLDSGIGGAIAEYKDRSTPGTIRTDQNHEGLKVNGKFAQDSVSEGAKTEYRDISTPEPREGLKVNERLGSDSGIEEVIPEYKDRPTPGTIRTDQSLEDLKANGKFTQDSVSEGAKTEYRDISTPQPKEGLKVNERLGSDSGIEGVKAEYKDRSTPGTIRTDQSHEGLKANGKFAQDSVSEGAKTEYRDISTPQPKEGLKVNEGLGSDSGIEDVIPEYKDRSTPETIRTDQSHVGLNANGKFARDSVSEGAVPKEVITEQIPISNTTKSVTASYRPQREFEGYIQDNSPDLSTATNPIQISVKPEKSNGSDEDKTDLNAEDSFAVETIIRPPDPTVNKDGFRKDPDQTNTFVCKSAGQFPDQKNCSVYHICMDIYIQILHIPASCPPGTLYDRNLQNCTKRPVECSDDNTLQCTTSGVFAHPTDCNRYYKCFWRSLHKKFSLWQFKCPPRMRYDQERRKCVNAPTAATLECGGLSQDSAESPFYCTENGRFPMEYNCDGYYDCKEKKGAFQTKAKFCSPGKLFDTELGRCRRSDLVFCPYEYDNGVDGDGNNSAELN</sequence>
<dbReference type="InterPro" id="IPR036508">
    <property type="entry name" value="Chitin-bd_dom_sf"/>
</dbReference>
<accession>A0AAW1MIZ9</accession>
<dbReference type="InterPro" id="IPR002557">
    <property type="entry name" value="Chitin-bd_dom"/>
</dbReference>
<dbReference type="AlphaFoldDB" id="A0AAW1MIZ9"/>
<feature type="compositionally biased region" description="Basic and acidic residues" evidence="6">
    <location>
        <begin position="499"/>
        <end position="514"/>
    </location>
</feature>
<keyword evidence="2" id="KW-0732">Signal</keyword>
<dbReference type="InterPro" id="IPR051940">
    <property type="entry name" value="Chitin_bind-dev_reg"/>
</dbReference>
<evidence type="ECO:0000259" key="7">
    <source>
        <dbReference type="PROSITE" id="PS50940"/>
    </source>
</evidence>
<feature type="domain" description="Chitin-binding type-2" evidence="7">
    <location>
        <begin position="693"/>
        <end position="756"/>
    </location>
</feature>
<dbReference type="SUPFAM" id="SSF57625">
    <property type="entry name" value="Invertebrate chitin-binding proteins"/>
    <property type="match status" value="3"/>
</dbReference>
<name>A0AAW1MIZ9_POPJA</name>
<dbReference type="GO" id="GO:0005576">
    <property type="term" value="C:extracellular region"/>
    <property type="evidence" value="ECO:0007669"/>
    <property type="project" value="InterPro"/>
</dbReference>
<feature type="compositionally biased region" description="Polar residues" evidence="6">
    <location>
        <begin position="568"/>
        <end position="582"/>
    </location>
</feature>
<dbReference type="PROSITE" id="PS50940">
    <property type="entry name" value="CHIT_BIND_II"/>
    <property type="match status" value="3"/>
</dbReference>
<feature type="compositionally biased region" description="Basic and acidic residues" evidence="6">
    <location>
        <begin position="412"/>
        <end position="421"/>
    </location>
</feature>
<evidence type="ECO:0000313" key="8">
    <source>
        <dbReference type="EMBL" id="KAK9745619.1"/>
    </source>
</evidence>
<proteinExistence type="predicted"/>
<feature type="compositionally biased region" description="Basic and acidic residues" evidence="6">
    <location>
        <begin position="586"/>
        <end position="600"/>
    </location>
</feature>
<protein>
    <submittedName>
        <fullName evidence="8">Chitin binding Peritrophin-A domain</fullName>
    </submittedName>
</protein>
<keyword evidence="1" id="KW-0147">Chitin-binding</keyword>
<evidence type="ECO:0000256" key="3">
    <source>
        <dbReference type="ARBA" id="ARBA00022737"/>
    </source>
</evidence>
<evidence type="ECO:0000313" key="9">
    <source>
        <dbReference type="Proteomes" id="UP001458880"/>
    </source>
</evidence>
<organism evidence="8 9">
    <name type="scientific">Popillia japonica</name>
    <name type="common">Japanese beetle</name>
    <dbReference type="NCBI Taxonomy" id="7064"/>
    <lineage>
        <taxon>Eukaryota</taxon>
        <taxon>Metazoa</taxon>
        <taxon>Ecdysozoa</taxon>
        <taxon>Arthropoda</taxon>
        <taxon>Hexapoda</taxon>
        <taxon>Insecta</taxon>
        <taxon>Pterygota</taxon>
        <taxon>Neoptera</taxon>
        <taxon>Endopterygota</taxon>
        <taxon>Coleoptera</taxon>
        <taxon>Polyphaga</taxon>
        <taxon>Scarabaeiformia</taxon>
        <taxon>Scarabaeidae</taxon>
        <taxon>Rutelinae</taxon>
        <taxon>Popillia</taxon>
    </lineage>
</organism>
<gene>
    <name evidence="8" type="ORF">QE152_g6820</name>
</gene>
<keyword evidence="9" id="KW-1185">Reference proteome</keyword>
<feature type="domain" description="Chitin-binding type-2" evidence="7">
    <location>
        <begin position="633"/>
        <end position="690"/>
    </location>
</feature>
<dbReference type="Proteomes" id="UP001458880">
    <property type="component" value="Unassembled WGS sequence"/>
</dbReference>
<evidence type="ECO:0000256" key="2">
    <source>
        <dbReference type="ARBA" id="ARBA00022729"/>
    </source>
</evidence>
<keyword evidence="3" id="KW-0677">Repeat</keyword>
<dbReference type="PANTHER" id="PTHR23301">
    <property type="entry name" value="CHITIN BINDING PERITROPHIN-A"/>
    <property type="match status" value="1"/>
</dbReference>
<keyword evidence="4" id="KW-1015">Disulfide bond</keyword>
<feature type="region of interest" description="Disordered" evidence="6">
    <location>
        <begin position="1"/>
        <end position="21"/>
    </location>
</feature>
<dbReference type="SMART" id="SM00494">
    <property type="entry name" value="ChtBD2"/>
    <property type="match status" value="3"/>
</dbReference>
<dbReference type="EMBL" id="JASPKY010000047">
    <property type="protein sequence ID" value="KAK9745619.1"/>
    <property type="molecule type" value="Genomic_DNA"/>
</dbReference>
<dbReference type="Pfam" id="PF01607">
    <property type="entry name" value="CBM_14"/>
    <property type="match status" value="3"/>
</dbReference>
<evidence type="ECO:0000256" key="4">
    <source>
        <dbReference type="ARBA" id="ARBA00023157"/>
    </source>
</evidence>
<feature type="domain" description="Chitin-binding type-2" evidence="7">
    <location>
        <begin position="765"/>
        <end position="823"/>
    </location>
</feature>
<evidence type="ECO:0000256" key="6">
    <source>
        <dbReference type="SAM" id="MobiDB-lite"/>
    </source>
</evidence>
<reference evidence="8 9" key="1">
    <citation type="journal article" date="2024" name="BMC Genomics">
        <title>De novo assembly and annotation of Popillia japonica's genome with initial clues to its potential as an invasive pest.</title>
        <authorList>
            <person name="Cucini C."/>
            <person name="Boschi S."/>
            <person name="Funari R."/>
            <person name="Cardaioli E."/>
            <person name="Iannotti N."/>
            <person name="Marturano G."/>
            <person name="Paoli F."/>
            <person name="Bruttini M."/>
            <person name="Carapelli A."/>
            <person name="Frati F."/>
            <person name="Nardi F."/>
        </authorList>
    </citation>
    <scope>NUCLEOTIDE SEQUENCE [LARGE SCALE GENOMIC DNA]</scope>
    <source>
        <strain evidence="8">DMR45628</strain>
    </source>
</reference>
<dbReference type="GO" id="GO:0008061">
    <property type="term" value="F:chitin binding"/>
    <property type="evidence" value="ECO:0007669"/>
    <property type="project" value="UniProtKB-KW"/>
</dbReference>
<dbReference type="PANTHER" id="PTHR23301:SF106">
    <property type="entry name" value="CHITIN-BINDING TYPE-2 DOMAIN-CONTAINING PROTEIN-RELATED"/>
    <property type="match status" value="1"/>
</dbReference>
<keyword evidence="5" id="KW-0325">Glycoprotein</keyword>
<comment type="caution">
    <text evidence="8">The sequence shown here is derived from an EMBL/GenBank/DDBJ whole genome shotgun (WGS) entry which is preliminary data.</text>
</comment>
<evidence type="ECO:0000256" key="5">
    <source>
        <dbReference type="ARBA" id="ARBA00023180"/>
    </source>
</evidence>
<feature type="region of interest" description="Disordered" evidence="6">
    <location>
        <begin position="363"/>
        <end position="522"/>
    </location>
</feature>
<dbReference type="Gene3D" id="2.170.140.10">
    <property type="entry name" value="Chitin binding domain"/>
    <property type="match status" value="3"/>
</dbReference>
<evidence type="ECO:0000256" key="1">
    <source>
        <dbReference type="ARBA" id="ARBA00022669"/>
    </source>
</evidence>